<dbReference type="PANTHER" id="PTHR37540:SF10">
    <property type="entry name" value="SIGMA-70 REGION 2 FAMILY PROTEIN"/>
    <property type="match status" value="1"/>
</dbReference>
<dbReference type="OrthoDB" id="4158087at2759"/>
<feature type="region of interest" description="Disordered" evidence="1">
    <location>
        <begin position="99"/>
        <end position="167"/>
    </location>
</feature>
<dbReference type="VEuPathDB" id="FungiDB:ASPVEDRAFT_152246"/>
<dbReference type="STRING" id="1036611.A0A1L9PQS1"/>
<dbReference type="AlphaFoldDB" id="A0A1L9PQS1"/>
<dbReference type="Pfam" id="PF11951">
    <property type="entry name" value="Fungal_trans_2"/>
    <property type="match status" value="1"/>
</dbReference>
<evidence type="ECO:0000313" key="2">
    <source>
        <dbReference type="EMBL" id="OJJ03795.1"/>
    </source>
</evidence>
<keyword evidence="3" id="KW-1185">Reference proteome</keyword>
<evidence type="ECO:0000256" key="1">
    <source>
        <dbReference type="SAM" id="MobiDB-lite"/>
    </source>
</evidence>
<dbReference type="InterPro" id="IPR021858">
    <property type="entry name" value="Fun_TF"/>
</dbReference>
<dbReference type="PANTHER" id="PTHR37540">
    <property type="entry name" value="TRANSCRIPTION FACTOR (ACR-2), PUTATIVE-RELATED-RELATED"/>
    <property type="match status" value="1"/>
</dbReference>
<feature type="compositionally biased region" description="Basic and acidic residues" evidence="1">
    <location>
        <begin position="1"/>
        <end position="19"/>
    </location>
</feature>
<feature type="region of interest" description="Disordered" evidence="1">
    <location>
        <begin position="1"/>
        <end position="73"/>
    </location>
</feature>
<dbReference type="GeneID" id="63723802"/>
<feature type="compositionally biased region" description="Basic and acidic residues" evidence="1">
    <location>
        <begin position="138"/>
        <end position="149"/>
    </location>
</feature>
<feature type="compositionally biased region" description="Polar residues" evidence="1">
    <location>
        <begin position="36"/>
        <end position="54"/>
    </location>
</feature>
<dbReference type="Proteomes" id="UP000184073">
    <property type="component" value="Unassembled WGS sequence"/>
</dbReference>
<accession>A0A1L9PQS1</accession>
<dbReference type="EMBL" id="KV878130">
    <property type="protein sequence ID" value="OJJ03795.1"/>
    <property type="molecule type" value="Genomic_DNA"/>
</dbReference>
<evidence type="ECO:0008006" key="4">
    <source>
        <dbReference type="Google" id="ProtNLM"/>
    </source>
</evidence>
<sequence>MGEEDKDAKLRKWPDDPDIRPSPAVESPASAKGASSDGSRQSKVGGQSQSLSESKNFEFVLVTDNESRRQVRRHAMRQYMHQRRIDSITRLGVTRAPAAGWTTRPISNQPHPQPAGASTYDEQDDVSSKTKRNSPPTAEEKFNEAEGKTPSRQLLPKTEKVKREPTSPLLVPKLRYIQPHGVPDHGTVRDPFSSYPVPIKGADHELIQHFVVTYPSMMYKFIDSAANNLNPMKEIFKQLALNDELPFQAMLAIASKHRAGVEGKTESVQSLTHKMRALRLMNERIQMDSKTANDGTIYAVATMAVIEKWSKDASIERMHFRGLASMIKNRGGMQVMHNSSPFLGKVLYWVDFSCASKATVGAALPWTGAIPDTPPTGFDFLDPDVHFYTAHTSTPQGDTEMFCDQYRACEDFLRFFRHLHKLEHTALNSPSALAYTETPPRIKSFVPGTKLHSILTLLPDYDHGIRDIRFIDEYTCMSCLFFIAVALYHSYSTSTPFDPYLQWLERAIDCINPHENPSITSILWLFLQTTGFMPGEDHDNSGARCWVVSRMVRITKHLEWKRHGTIWDSIRQVLINFILTQQECALGEETVDAEALTARAKMRDSALCGERGYFWDEDELRREILDVRVPARSELESLSGIDDLDVPVLT</sequence>
<gene>
    <name evidence="2" type="ORF">ASPVEDRAFT_152246</name>
</gene>
<protein>
    <recommendedName>
        <fullName evidence="4">Transcription factor domain-containing protein</fullName>
    </recommendedName>
</protein>
<organism evidence="2 3">
    <name type="scientific">Aspergillus versicolor CBS 583.65</name>
    <dbReference type="NCBI Taxonomy" id="1036611"/>
    <lineage>
        <taxon>Eukaryota</taxon>
        <taxon>Fungi</taxon>
        <taxon>Dikarya</taxon>
        <taxon>Ascomycota</taxon>
        <taxon>Pezizomycotina</taxon>
        <taxon>Eurotiomycetes</taxon>
        <taxon>Eurotiomycetidae</taxon>
        <taxon>Eurotiales</taxon>
        <taxon>Aspergillaceae</taxon>
        <taxon>Aspergillus</taxon>
        <taxon>Aspergillus subgen. Nidulantes</taxon>
    </lineage>
</organism>
<evidence type="ECO:0000313" key="3">
    <source>
        <dbReference type="Proteomes" id="UP000184073"/>
    </source>
</evidence>
<reference evidence="3" key="1">
    <citation type="journal article" date="2017" name="Genome Biol.">
        <title>Comparative genomics reveals high biological diversity and specific adaptations in the industrially and medically important fungal genus Aspergillus.</title>
        <authorList>
            <person name="de Vries R.P."/>
            <person name="Riley R."/>
            <person name="Wiebenga A."/>
            <person name="Aguilar-Osorio G."/>
            <person name="Amillis S."/>
            <person name="Uchima C.A."/>
            <person name="Anderluh G."/>
            <person name="Asadollahi M."/>
            <person name="Askin M."/>
            <person name="Barry K."/>
            <person name="Battaglia E."/>
            <person name="Bayram O."/>
            <person name="Benocci T."/>
            <person name="Braus-Stromeyer S.A."/>
            <person name="Caldana C."/>
            <person name="Canovas D."/>
            <person name="Cerqueira G.C."/>
            <person name="Chen F."/>
            <person name="Chen W."/>
            <person name="Choi C."/>
            <person name="Clum A."/>
            <person name="Dos Santos R.A."/>
            <person name="Damasio A.R."/>
            <person name="Diallinas G."/>
            <person name="Emri T."/>
            <person name="Fekete E."/>
            <person name="Flipphi M."/>
            <person name="Freyberg S."/>
            <person name="Gallo A."/>
            <person name="Gournas C."/>
            <person name="Habgood R."/>
            <person name="Hainaut M."/>
            <person name="Harispe M.L."/>
            <person name="Henrissat B."/>
            <person name="Hilden K.S."/>
            <person name="Hope R."/>
            <person name="Hossain A."/>
            <person name="Karabika E."/>
            <person name="Karaffa L."/>
            <person name="Karanyi Z."/>
            <person name="Krasevec N."/>
            <person name="Kuo A."/>
            <person name="Kusch H."/>
            <person name="LaButti K."/>
            <person name="Lagendijk E.L."/>
            <person name="Lapidus A."/>
            <person name="Levasseur A."/>
            <person name="Lindquist E."/>
            <person name="Lipzen A."/>
            <person name="Logrieco A.F."/>
            <person name="MacCabe A."/>
            <person name="Maekelae M.R."/>
            <person name="Malavazi I."/>
            <person name="Melin P."/>
            <person name="Meyer V."/>
            <person name="Mielnichuk N."/>
            <person name="Miskei M."/>
            <person name="Molnar A.P."/>
            <person name="Mule G."/>
            <person name="Ngan C.Y."/>
            <person name="Orejas M."/>
            <person name="Orosz E."/>
            <person name="Ouedraogo J.P."/>
            <person name="Overkamp K.M."/>
            <person name="Park H.-S."/>
            <person name="Perrone G."/>
            <person name="Piumi F."/>
            <person name="Punt P.J."/>
            <person name="Ram A.F."/>
            <person name="Ramon A."/>
            <person name="Rauscher S."/>
            <person name="Record E."/>
            <person name="Riano-Pachon D.M."/>
            <person name="Robert V."/>
            <person name="Roehrig J."/>
            <person name="Ruller R."/>
            <person name="Salamov A."/>
            <person name="Salih N.S."/>
            <person name="Samson R.A."/>
            <person name="Sandor E."/>
            <person name="Sanguinetti M."/>
            <person name="Schuetze T."/>
            <person name="Sepcic K."/>
            <person name="Shelest E."/>
            <person name="Sherlock G."/>
            <person name="Sophianopoulou V."/>
            <person name="Squina F.M."/>
            <person name="Sun H."/>
            <person name="Susca A."/>
            <person name="Todd R.B."/>
            <person name="Tsang A."/>
            <person name="Unkles S.E."/>
            <person name="van de Wiele N."/>
            <person name="van Rossen-Uffink D."/>
            <person name="Oliveira J.V."/>
            <person name="Vesth T.C."/>
            <person name="Visser J."/>
            <person name="Yu J.-H."/>
            <person name="Zhou M."/>
            <person name="Andersen M.R."/>
            <person name="Archer D.B."/>
            <person name="Baker S.E."/>
            <person name="Benoit I."/>
            <person name="Brakhage A.A."/>
            <person name="Braus G.H."/>
            <person name="Fischer R."/>
            <person name="Frisvad J.C."/>
            <person name="Goldman G.H."/>
            <person name="Houbraken J."/>
            <person name="Oakley B."/>
            <person name="Pocsi I."/>
            <person name="Scazzocchio C."/>
            <person name="Seiboth B."/>
            <person name="vanKuyk P.A."/>
            <person name="Wortman J."/>
            <person name="Dyer P.S."/>
            <person name="Grigoriev I.V."/>
        </authorList>
    </citation>
    <scope>NUCLEOTIDE SEQUENCE [LARGE SCALE GENOMIC DNA]</scope>
    <source>
        <strain evidence="3">CBS 583.65</strain>
    </source>
</reference>
<proteinExistence type="predicted"/>
<dbReference type="RefSeq" id="XP_040669557.1">
    <property type="nucleotide sequence ID" value="XM_040808291.1"/>
</dbReference>
<name>A0A1L9PQS1_ASPVE</name>